<dbReference type="Proteomes" id="UP000054721">
    <property type="component" value="Unassembled WGS sequence"/>
</dbReference>
<sequence>MKQINLITRTNKAETDVCRFLYKDHAVQEIPHVNRFKRLCFGLSCSPFLVMCVIRHHARKYQNKFPETVNEILENMRVHDLVLIKMDDPQRW</sequence>
<keyword evidence="2" id="KW-1185">Reference proteome</keyword>
<dbReference type="AlphaFoldDB" id="A0A0V1KQI2"/>
<gene>
    <name evidence="1" type="ORF">T02_13907</name>
</gene>
<accession>A0A0V1KQI2</accession>
<protein>
    <submittedName>
        <fullName evidence="1">Uncharacterized protein</fullName>
    </submittedName>
</protein>
<organism evidence="1 2">
    <name type="scientific">Trichinella nativa</name>
    <dbReference type="NCBI Taxonomy" id="6335"/>
    <lineage>
        <taxon>Eukaryota</taxon>
        <taxon>Metazoa</taxon>
        <taxon>Ecdysozoa</taxon>
        <taxon>Nematoda</taxon>
        <taxon>Enoplea</taxon>
        <taxon>Dorylaimia</taxon>
        <taxon>Trichinellida</taxon>
        <taxon>Trichinellidae</taxon>
        <taxon>Trichinella</taxon>
    </lineage>
</organism>
<reference evidence="1 2" key="1">
    <citation type="submission" date="2015-05" db="EMBL/GenBank/DDBJ databases">
        <title>Evolution of Trichinella species and genotypes.</title>
        <authorList>
            <person name="Korhonen P.K."/>
            <person name="Edoardo P."/>
            <person name="Giuseppe L.R."/>
            <person name="Gasser R.B."/>
        </authorList>
    </citation>
    <scope>NUCLEOTIDE SEQUENCE [LARGE SCALE GENOMIC DNA]</scope>
    <source>
        <strain evidence="1">ISS10</strain>
    </source>
</reference>
<proteinExistence type="predicted"/>
<evidence type="ECO:0000313" key="2">
    <source>
        <dbReference type="Proteomes" id="UP000054721"/>
    </source>
</evidence>
<dbReference type="EMBL" id="JYDW01000308">
    <property type="protein sequence ID" value="KRZ49519.1"/>
    <property type="molecule type" value="Genomic_DNA"/>
</dbReference>
<name>A0A0V1KQI2_9BILA</name>
<comment type="caution">
    <text evidence="1">The sequence shown here is derived from an EMBL/GenBank/DDBJ whole genome shotgun (WGS) entry which is preliminary data.</text>
</comment>
<evidence type="ECO:0000313" key="1">
    <source>
        <dbReference type="EMBL" id="KRZ49519.1"/>
    </source>
</evidence>
<dbReference type="OrthoDB" id="5920525at2759"/>